<comment type="caution">
    <text evidence="11">The sequence shown here is derived from an EMBL/GenBank/DDBJ whole genome shotgun (WGS) entry which is preliminary data.</text>
</comment>
<dbReference type="InterPro" id="IPR050482">
    <property type="entry name" value="Sensor_HK_TwoCompSys"/>
</dbReference>
<dbReference type="SUPFAM" id="SSF55874">
    <property type="entry name" value="ATPase domain of HSP90 chaperone/DNA topoisomerase II/histidine kinase"/>
    <property type="match status" value="1"/>
</dbReference>
<keyword evidence="7" id="KW-0067">ATP-binding</keyword>
<accession>A0A4Q8AK37</accession>
<keyword evidence="6 11" id="KW-0418">Kinase</keyword>
<keyword evidence="9" id="KW-0812">Transmembrane</keyword>
<evidence type="ECO:0000256" key="7">
    <source>
        <dbReference type="ARBA" id="ARBA00022840"/>
    </source>
</evidence>
<dbReference type="InterPro" id="IPR036890">
    <property type="entry name" value="HATPase_C_sf"/>
</dbReference>
<dbReference type="Gene3D" id="3.30.565.10">
    <property type="entry name" value="Histidine kinase-like ATPase, C-terminal domain"/>
    <property type="match status" value="1"/>
</dbReference>
<dbReference type="SMART" id="SM00387">
    <property type="entry name" value="HATPase_c"/>
    <property type="match status" value="1"/>
</dbReference>
<feature type="transmembrane region" description="Helical" evidence="9">
    <location>
        <begin position="69"/>
        <end position="89"/>
    </location>
</feature>
<keyword evidence="3" id="KW-0597">Phosphoprotein</keyword>
<dbReference type="PANTHER" id="PTHR24421">
    <property type="entry name" value="NITRATE/NITRITE SENSOR PROTEIN NARX-RELATED"/>
    <property type="match status" value="1"/>
</dbReference>
<sequence length="441" mass="47202">MTHPTFSPDYPASVVGGELRLPKPPGVFRRFWARHPVLTDSLIAAVYAVPTFVGTVGMIVGWGESILPLWVSVLHLFAVAFIAGAVVFWRRRHPWLLMTTAWLLALVVYPLGTTDVLPILVALYSLAVYRSVRAAWIAFGVSLLVGTASAYIAVAALDSGALSPFGDDAPASASQTAVLMLIATLIGVTMGNRRRYLVALIDRARDLARERDQQAELATARERARIAREMHDIVAHSLTVMVTLADGSAATTARDPERAADAMRRVAETGRDALGDMRRMLGLLSEPGEAGTAAGELAPQPDLRALPALIDDFRALGMPVTLRTSGVPVTDGIIELTVYRIVQEALTNALRYAATAHTVTVDIRHAGEDVTVTVRDDAPTPSTTAAPGTGRGLIGMRERIALYGGTLDVGPRAGFGWQVHAQLRATSTSTTPTPTMTKVME</sequence>
<evidence type="ECO:0000256" key="5">
    <source>
        <dbReference type="ARBA" id="ARBA00022741"/>
    </source>
</evidence>
<dbReference type="Proteomes" id="UP000291483">
    <property type="component" value="Unassembled WGS sequence"/>
</dbReference>
<name>A0A4Q8AK37_9MICO</name>
<evidence type="ECO:0000256" key="4">
    <source>
        <dbReference type="ARBA" id="ARBA00022679"/>
    </source>
</evidence>
<evidence type="ECO:0000256" key="8">
    <source>
        <dbReference type="ARBA" id="ARBA00023012"/>
    </source>
</evidence>
<dbReference type="CDD" id="cd16917">
    <property type="entry name" value="HATPase_UhpB-NarQ-NarX-like"/>
    <property type="match status" value="1"/>
</dbReference>
<evidence type="ECO:0000256" key="9">
    <source>
        <dbReference type="SAM" id="Phobius"/>
    </source>
</evidence>
<protein>
    <recommendedName>
        <fullName evidence="2">histidine kinase</fullName>
        <ecNumber evidence="2">2.7.13.3</ecNumber>
    </recommendedName>
</protein>
<dbReference type="GO" id="GO:0000155">
    <property type="term" value="F:phosphorelay sensor kinase activity"/>
    <property type="evidence" value="ECO:0007669"/>
    <property type="project" value="InterPro"/>
</dbReference>
<proteinExistence type="predicted"/>
<feature type="domain" description="Histidine kinase/HSP90-like ATPase" evidence="10">
    <location>
        <begin position="333"/>
        <end position="423"/>
    </location>
</feature>
<evidence type="ECO:0000256" key="6">
    <source>
        <dbReference type="ARBA" id="ARBA00022777"/>
    </source>
</evidence>
<feature type="transmembrane region" description="Helical" evidence="9">
    <location>
        <begin position="42"/>
        <end position="62"/>
    </location>
</feature>
<dbReference type="Pfam" id="PF23539">
    <property type="entry name" value="DUF7134"/>
    <property type="match status" value="1"/>
</dbReference>
<evidence type="ECO:0000259" key="10">
    <source>
        <dbReference type="SMART" id="SM00387"/>
    </source>
</evidence>
<evidence type="ECO:0000256" key="3">
    <source>
        <dbReference type="ARBA" id="ARBA00022553"/>
    </source>
</evidence>
<dbReference type="EMBL" id="SHLC01000001">
    <property type="protein sequence ID" value="RZU64860.1"/>
    <property type="molecule type" value="Genomic_DNA"/>
</dbReference>
<comment type="catalytic activity">
    <reaction evidence="1">
        <text>ATP + protein L-histidine = ADP + protein N-phospho-L-histidine.</text>
        <dbReference type="EC" id="2.7.13.3"/>
    </reaction>
</comment>
<dbReference type="InterPro" id="IPR003594">
    <property type="entry name" value="HATPase_dom"/>
</dbReference>
<evidence type="ECO:0000256" key="1">
    <source>
        <dbReference type="ARBA" id="ARBA00000085"/>
    </source>
</evidence>
<feature type="transmembrane region" description="Helical" evidence="9">
    <location>
        <begin position="101"/>
        <end position="124"/>
    </location>
</feature>
<keyword evidence="12" id="KW-1185">Reference proteome</keyword>
<dbReference type="GO" id="GO:0005524">
    <property type="term" value="F:ATP binding"/>
    <property type="evidence" value="ECO:0007669"/>
    <property type="project" value="UniProtKB-KW"/>
</dbReference>
<dbReference type="InterPro" id="IPR011712">
    <property type="entry name" value="Sig_transdc_His_kin_sub3_dim/P"/>
</dbReference>
<organism evidence="11 12">
    <name type="scientific">Microterricola gilva</name>
    <dbReference type="NCBI Taxonomy" id="393267"/>
    <lineage>
        <taxon>Bacteria</taxon>
        <taxon>Bacillati</taxon>
        <taxon>Actinomycetota</taxon>
        <taxon>Actinomycetes</taxon>
        <taxon>Micrococcales</taxon>
        <taxon>Microbacteriaceae</taxon>
        <taxon>Microterricola</taxon>
    </lineage>
</organism>
<feature type="transmembrane region" description="Helical" evidence="9">
    <location>
        <begin position="169"/>
        <end position="188"/>
    </location>
</feature>
<dbReference type="Pfam" id="PF07730">
    <property type="entry name" value="HisKA_3"/>
    <property type="match status" value="1"/>
</dbReference>
<evidence type="ECO:0000313" key="12">
    <source>
        <dbReference type="Proteomes" id="UP000291483"/>
    </source>
</evidence>
<gene>
    <name evidence="11" type="ORF">EV379_1171</name>
</gene>
<dbReference type="GO" id="GO:0046983">
    <property type="term" value="F:protein dimerization activity"/>
    <property type="evidence" value="ECO:0007669"/>
    <property type="project" value="InterPro"/>
</dbReference>
<dbReference type="RefSeq" id="WP_242616261.1">
    <property type="nucleotide sequence ID" value="NZ_SHLC01000001.1"/>
</dbReference>
<dbReference type="PANTHER" id="PTHR24421:SF10">
    <property type="entry name" value="NITRATE_NITRITE SENSOR PROTEIN NARQ"/>
    <property type="match status" value="1"/>
</dbReference>
<dbReference type="AlphaFoldDB" id="A0A4Q8AK37"/>
<keyword evidence="4" id="KW-0808">Transferase</keyword>
<keyword evidence="5" id="KW-0547">Nucleotide-binding</keyword>
<feature type="transmembrane region" description="Helical" evidence="9">
    <location>
        <begin position="136"/>
        <end position="157"/>
    </location>
</feature>
<keyword evidence="9" id="KW-0472">Membrane</keyword>
<reference evidence="11 12" key="1">
    <citation type="submission" date="2019-02" db="EMBL/GenBank/DDBJ databases">
        <title>Sequencing the genomes of 1000 actinobacteria strains.</title>
        <authorList>
            <person name="Klenk H.-P."/>
        </authorList>
    </citation>
    <scope>NUCLEOTIDE SEQUENCE [LARGE SCALE GENOMIC DNA]</scope>
    <source>
        <strain evidence="11 12">DSM 18319</strain>
    </source>
</reference>
<dbReference type="Pfam" id="PF02518">
    <property type="entry name" value="HATPase_c"/>
    <property type="match status" value="1"/>
</dbReference>
<dbReference type="Gene3D" id="1.20.5.1930">
    <property type="match status" value="1"/>
</dbReference>
<evidence type="ECO:0000313" key="11">
    <source>
        <dbReference type="EMBL" id="RZU64860.1"/>
    </source>
</evidence>
<dbReference type="GO" id="GO:0016020">
    <property type="term" value="C:membrane"/>
    <property type="evidence" value="ECO:0007669"/>
    <property type="project" value="InterPro"/>
</dbReference>
<keyword evidence="9" id="KW-1133">Transmembrane helix</keyword>
<keyword evidence="8" id="KW-0902">Two-component regulatory system</keyword>
<evidence type="ECO:0000256" key="2">
    <source>
        <dbReference type="ARBA" id="ARBA00012438"/>
    </source>
</evidence>
<dbReference type="EC" id="2.7.13.3" evidence="2"/>
<dbReference type="InterPro" id="IPR055558">
    <property type="entry name" value="DUF7134"/>
</dbReference>